<reference evidence="1" key="1">
    <citation type="submission" date="2022-10" db="EMBL/GenBank/DDBJ databases">
        <title>Genome Sequence of Xylaria curta.</title>
        <authorList>
            <person name="Buettner E."/>
        </authorList>
    </citation>
    <scope>NUCLEOTIDE SEQUENCE</scope>
    <source>
        <strain evidence="1">Babe10</strain>
    </source>
</reference>
<protein>
    <submittedName>
        <fullName evidence="1">Uncharacterized protein</fullName>
    </submittedName>
</protein>
<dbReference type="EMBL" id="JAPDGR010000221">
    <property type="protein sequence ID" value="KAJ2993323.1"/>
    <property type="molecule type" value="Genomic_DNA"/>
</dbReference>
<comment type="caution">
    <text evidence="1">The sequence shown here is derived from an EMBL/GenBank/DDBJ whole genome shotgun (WGS) entry which is preliminary data.</text>
</comment>
<keyword evidence="2" id="KW-1185">Reference proteome</keyword>
<evidence type="ECO:0000313" key="2">
    <source>
        <dbReference type="Proteomes" id="UP001143856"/>
    </source>
</evidence>
<dbReference type="Proteomes" id="UP001143856">
    <property type="component" value="Unassembled WGS sequence"/>
</dbReference>
<accession>A0ACC1PJW8</accession>
<organism evidence="1 2">
    <name type="scientific">Xylaria curta</name>
    <dbReference type="NCBI Taxonomy" id="42375"/>
    <lineage>
        <taxon>Eukaryota</taxon>
        <taxon>Fungi</taxon>
        <taxon>Dikarya</taxon>
        <taxon>Ascomycota</taxon>
        <taxon>Pezizomycotina</taxon>
        <taxon>Sordariomycetes</taxon>
        <taxon>Xylariomycetidae</taxon>
        <taxon>Xylariales</taxon>
        <taxon>Xylariaceae</taxon>
        <taxon>Xylaria</taxon>
    </lineage>
</organism>
<gene>
    <name evidence="1" type="ORF">NUW58_g1878</name>
</gene>
<sequence>MSAPGITYSGVLAKKEPSHSADVDGGIFRGLKFWVSARVPHRKTCVDTIRDNGGSVVPTERNASILICDPSKELVSGSYSYQLVADALKEGSLDIKEDYLCDSPVMQPSQLKPTSKIKLTRTKFTDEDDRILTGFVTEMERLGKNVAGNDIYKKFAEEHPHHTWHSWRDRWIKKLKIISHLPAADGEQPAPPNHSSVASRVRDDADRSPAPRPRTRFTPEEDDIILETIHHAIKNDEPWNGYEPYKRLASEFPQRTYNSWRDRALNHVAGRNKDQIAQWELETHLNEEGDHLVDNVKDQQSQTIEEKVSPTAPVIDQGVESEPMEGISRSPEKGATHRRTIDDSNNQEHQAAVLPPMPKARSSAGSPSAKQPVTGSLANRSSVPPTFPVPQPQPSESPITTQEQFYRDYNTYLEIVDATDRRTPTVRGKTIALWDLWQSVRSKKVEVGELDWQQIAEDLGFDWVSNESVPEELHRCYEEHLAPFADAMMSFNDSSDEEGSIEDNADTETERPLPSSPPALPSLKRPRAALSPIYQHVLQSSPKRRRLDRDREIPSTPEHPKGTPHLRSRNHNQMPASSPLGNSSVAESTPRPGTRLRAKNWEDGEIRDKVASLSAQSLGQKRRLEPETQDFTFDRDTQVNTHNESPSNSDSDSQKATKSSRQLLLEDAASTTPTPHRRVRVPFQLDDSDDEHVSRNDRSTGSVRVPLPTQRVQQKRQLPRTWASKSPTRTEPTTSPGGQPSSATVPETEPQQRPARLKETPEDIIDHFGSLGYTRDIVLRSLRATSWIIGNAGQVMEMLKQGEPLPPRTTGVWTPRDDDSLALVFSKAPSGAKEEKKRAKEMRRLQAKHGVEQIDLRRRYLLDQLLE</sequence>
<evidence type="ECO:0000313" key="1">
    <source>
        <dbReference type="EMBL" id="KAJ2993323.1"/>
    </source>
</evidence>
<proteinExistence type="predicted"/>
<name>A0ACC1PJW8_9PEZI</name>